<evidence type="ECO:0000313" key="1">
    <source>
        <dbReference type="EMBL" id="OOF96946.1"/>
    </source>
</evidence>
<proteinExistence type="predicted"/>
<name>A0A1R3RR27_ASPC5</name>
<dbReference type="Proteomes" id="UP000188318">
    <property type="component" value="Unassembled WGS sequence"/>
</dbReference>
<dbReference type="VEuPathDB" id="FungiDB:ASPCADRAFT_513999"/>
<dbReference type="STRING" id="602072.A0A1R3RR27"/>
<organism evidence="1 2">
    <name type="scientific">Aspergillus carbonarius (strain ITEM 5010)</name>
    <dbReference type="NCBI Taxonomy" id="602072"/>
    <lineage>
        <taxon>Eukaryota</taxon>
        <taxon>Fungi</taxon>
        <taxon>Dikarya</taxon>
        <taxon>Ascomycota</taxon>
        <taxon>Pezizomycotina</taxon>
        <taxon>Eurotiomycetes</taxon>
        <taxon>Eurotiomycetidae</taxon>
        <taxon>Eurotiales</taxon>
        <taxon>Aspergillaceae</taxon>
        <taxon>Aspergillus</taxon>
        <taxon>Aspergillus subgen. Circumdati</taxon>
    </lineage>
</organism>
<dbReference type="OrthoDB" id="5357075at2759"/>
<dbReference type="EMBL" id="KV907497">
    <property type="protein sequence ID" value="OOF96946.1"/>
    <property type="molecule type" value="Genomic_DNA"/>
</dbReference>
<dbReference type="AlphaFoldDB" id="A0A1R3RR27"/>
<gene>
    <name evidence="1" type="ORF">ASPCADRAFT_513999</name>
</gene>
<reference evidence="2" key="1">
    <citation type="journal article" date="2017" name="Genome Biol.">
        <title>Comparative genomics reveals high biological diversity and specific adaptations in the industrially and medically important fungal genus Aspergillus.</title>
        <authorList>
            <person name="de Vries R.P."/>
            <person name="Riley R."/>
            <person name="Wiebenga A."/>
            <person name="Aguilar-Osorio G."/>
            <person name="Amillis S."/>
            <person name="Uchima C.A."/>
            <person name="Anderluh G."/>
            <person name="Asadollahi M."/>
            <person name="Askin M."/>
            <person name="Barry K."/>
            <person name="Battaglia E."/>
            <person name="Bayram O."/>
            <person name="Benocci T."/>
            <person name="Braus-Stromeyer S.A."/>
            <person name="Caldana C."/>
            <person name="Canovas D."/>
            <person name="Cerqueira G.C."/>
            <person name="Chen F."/>
            <person name="Chen W."/>
            <person name="Choi C."/>
            <person name="Clum A."/>
            <person name="Dos Santos R.A."/>
            <person name="Damasio A.R."/>
            <person name="Diallinas G."/>
            <person name="Emri T."/>
            <person name="Fekete E."/>
            <person name="Flipphi M."/>
            <person name="Freyberg S."/>
            <person name="Gallo A."/>
            <person name="Gournas C."/>
            <person name="Habgood R."/>
            <person name="Hainaut M."/>
            <person name="Harispe M.L."/>
            <person name="Henrissat B."/>
            <person name="Hilden K.S."/>
            <person name="Hope R."/>
            <person name="Hossain A."/>
            <person name="Karabika E."/>
            <person name="Karaffa L."/>
            <person name="Karanyi Z."/>
            <person name="Krasevec N."/>
            <person name="Kuo A."/>
            <person name="Kusch H."/>
            <person name="LaButti K."/>
            <person name="Lagendijk E.L."/>
            <person name="Lapidus A."/>
            <person name="Levasseur A."/>
            <person name="Lindquist E."/>
            <person name="Lipzen A."/>
            <person name="Logrieco A.F."/>
            <person name="MacCabe A."/>
            <person name="Maekelae M.R."/>
            <person name="Malavazi I."/>
            <person name="Melin P."/>
            <person name="Meyer V."/>
            <person name="Mielnichuk N."/>
            <person name="Miskei M."/>
            <person name="Molnar A.P."/>
            <person name="Mule G."/>
            <person name="Ngan C.Y."/>
            <person name="Orejas M."/>
            <person name="Orosz E."/>
            <person name="Ouedraogo J.P."/>
            <person name="Overkamp K.M."/>
            <person name="Park H.-S."/>
            <person name="Perrone G."/>
            <person name="Piumi F."/>
            <person name="Punt P.J."/>
            <person name="Ram A.F."/>
            <person name="Ramon A."/>
            <person name="Rauscher S."/>
            <person name="Record E."/>
            <person name="Riano-Pachon D.M."/>
            <person name="Robert V."/>
            <person name="Roehrig J."/>
            <person name="Ruller R."/>
            <person name="Salamov A."/>
            <person name="Salih N.S."/>
            <person name="Samson R.A."/>
            <person name="Sandor E."/>
            <person name="Sanguinetti M."/>
            <person name="Schuetze T."/>
            <person name="Sepcic K."/>
            <person name="Shelest E."/>
            <person name="Sherlock G."/>
            <person name="Sophianopoulou V."/>
            <person name="Squina F.M."/>
            <person name="Sun H."/>
            <person name="Susca A."/>
            <person name="Todd R.B."/>
            <person name="Tsang A."/>
            <person name="Unkles S.E."/>
            <person name="van de Wiele N."/>
            <person name="van Rossen-Uffink D."/>
            <person name="Oliveira J.V."/>
            <person name="Vesth T.C."/>
            <person name="Visser J."/>
            <person name="Yu J.-H."/>
            <person name="Zhou M."/>
            <person name="Andersen M.R."/>
            <person name="Archer D.B."/>
            <person name="Baker S.E."/>
            <person name="Benoit I."/>
            <person name="Brakhage A.A."/>
            <person name="Braus G.H."/>
            <person name="Fischer R."/>
            <person name="Frisvad J.C."/>
            <person name="Goldman G.H."/>
            <person name="Houbraken J."/>
            <person name="Oakley B."/>
            <person name="Pocsi I."/>
            <person name="Scazzocchio C."/>
            <person name="Seiboth B."/>
            <person name="vanKuyk P.A."/>
            <person name="Wortman J."/>
            <person name="Dyer P.S."/>
            <person name="Grigoriev I.V."/>
        </authorList>
    </citation>
    <scope>NUCLEOTIDE SEQUENCE [LARGE SCALE GENOMIC DNA]</scope>
    <source>
        <strain evidence="2">ITEM 5010</strain>
    </source>
</reference>
<protein>
    <submittedName>
        <fullName evidence="1">Uncharacterized protein</fullName>
    </submittedName>
</protein>
<evidence type="ECO:0000313" key="2">
    <source>
        <dbReference type="Proteomes" id="UP000188318"/>
    </source>
</evidence>
<accession>A0A1R3RR27</accession>
<sequence length="385" mass="42701">MIHIILFNSAPHATSISFQSLVLFYFLSEGGTSICPESLFSEPRAAYNHFFTTYPSRFLVLRKINVHHFFTPNFAISRIPKYNMSSSILHSCLCCGQVTNISNALAAFIETPYCSQCGLSASESDQKLQDDLAALFEKRMSIKVPFPPEGEQGVQHPPIASPAMYSITQHYHHSAHVVRQSATRPSTELPCQGTNGVINETLRQHNVDPSTLSSKQMELFERAMPEQQSRLIQIWQISPEHSYATTSSVVGRNLPDLGTAGVASTVATISTLGWPTGAGGREIRDVPVRSESADDAHQYAEPYMVTGYETTAQRSNGLPASQPTHIVAEPTTGSPYKLSSDPIYYAQGRRWWESTLPGSMEYQYGLFDEMNRHPHCGLLQPRQAD</sequence>
<keyword evidence="2" id="KW-1185">Reference proteome</keyword>